<reference evidence="1 2" key="1">
    <citation type="submission" date="2015-01" db="EMBL/GenBank/DDBJ databases">
        <title>Evolution of Trichinella species and genotypes.</title>
        <authorList>
            <person name="Korhonen P.K."/>
            <person name="Edoardo P."/>
            <person name="Giuseppe L.R."/>
            <person name="Gasser R.B."/>
        </authorList>
    </citation>
    <scope>NUCLEOTIDE SEQUENCE [LARGE SCALE GENOMIC DNA]</scope>
    <source>
        <strain evidence="1">ISS141</strain>
    </source>
</reference>
<comment type="caution">
    <text evidence="1">The sequence shown here is derived from an EMBL/GenBank/DDBJ whole genome shotgun (WGS) entry which is preliminary data.</text>
</comment>
<dbReference type="Proteomes" id="UP000054815">
    <property type="component" value="Unassembled WGS sequence"/>
</dbReference>
<gene>
    <name evidence="1" type="ORF">T4E_810</name>
</gene>
<accession>A0A0V0WN40</accession>
<dbReference type="AlphaFoldDB" id="A0A0V0WN40"/>
<evidence type="ECO:0000313" key="2">
    <source>
        <dbReference type="Proteomes" id="UP000054815"/>
    </source>
</evidence>
<organism evidence="1 2">
    <name type="scientific">Trichinella pseudospiralis</name>
    <name type="common">Parasitic roundworm</name>
    <dbReference type="NCBI Taxonomy" id="6337"/>
    <lineage>
        <taxon>Eukaryota</taxon>
        <taxon>Metazoa</taxon>
        <taxon>Ecdysozoa</taxon>
        <taxon>Nematoda</taxon>
        <taxon>Enoplea</taxon>
        <taxon>Dorylaimia</taxon>
        <taxon>Trichinellida</taxon>
        <taxon>Trichinellidae</taxon>
        <taxon>Trichinella</taxon>
    </lineage>
</organism>
<evidence type="ECO:0000313" key="1">
    <source>
        <dbReference type="EMBL" id="KRX77088.1"/>
    </source>
</evidence>
<name>A0A0V0WN40_TRIPS</name>
<sequence length="76" mass="8438">MQTCLLYTSVRGGPKESLLEAWKDRKAYGPVYESGDQVWMQLPTKTKLGAYWDGPYTSSNLFLNSSKESSLVCPAG</sequence>
<protein>
    <submittedName>
        <fullName evidence="1">Uncharacterized protein</fullName>
    </submittedName>
</protein>
<proteinExistence type="predicted"/>
<dbReference type="EMBL" id="JYDU01000917">
    <property type="protein sequence ID" value="KRX77088.1"/>
    <property type="molecule type" value="Genomic_DNA"/>
</dbReference>